<dbReference type="GO" id="GO:1990904">
    <property type="term" value="C:ribonucleoprotein complex"/>
    <property type="evidence" value="ECO:0007669"/>
    <property type="project" value="UniProtKB-KW"/>
</dbReference>
<dbReference type="Pfam" id="PF00366">
    <property type="entry name" value="Ribosomal_S17"/>
    <property type="match status" value="1"/>
</dbReference>
<dbReference type="GO" id="GO:0003735">
    <property type="term" value="F:structural constituent of ribosome"/>
    <property type="evidence" value="ECO:0007669"/>
    <property type="project" value="InterPro"/>
</dbReference>
<dbReference type="Gene3D" id="2.40.50.140">
    <property type="entry name" value="Nucleic acid-binding proteins"/>
    <property type="match status" value="1"/>
</dbReference>
<protein>
    <recommendedName>
        <fullName evidence="6">30S ribosomal protein S17</fullName>
    </recommendedName>
</protein>
<proteinExistence type="inferred from homology"/>
<dbReference type="EMBL" id="MBFT01000255">
    <property type="protein sequence ID" value="PVU94399.1"/>
    <property type="molecule type" value="Genomic_DNA"/>
</dbReference>
<dbReference type="STRING" id="61424.A0A2T9YPY4"/>
<name>A0A2T9YPY4_9FUNG</name>
<dbReference type="InterPro" id="IPR000266">
    <property type="entry name" value="Ribosomal_uS17"/>
</dbReference>
<dbReference type="NCBIfam" id="NF004123">
    <property type="entry name" value="PRK05610.1"/>
    <property type="match status" value="1"/>
</dbReference>
<sequence>MLASKVLGVRKNFIGIVVSTAMQKTVKIRVPKRKMHPIVGKEILQHKNYLVHDELEQCKLGDLVRIEHCKKLSKKKSFAVAELIRPAKIYIDPETGKELR</sequence>
<dbReference type="CDD" id="cd00364">
    <property type="entry name" value="Ribosomal_uS17"/>
    <property type="match status" value="1"/>
</dbReference>
<dbReference type="GO" id="GO:0005739">
    <property type="term" value="C:mitochondrion"/>
    <property type="evidence" value="ECO:0007669"/>
    <property type="project" value="TreeGrafter"/>
</dbReference>
<evidence type="ECO:0000313" key="5">
    <source>
        <dbReference type="Proteomes" id="UP000245699"/>
    </source>
</evidence>
<dbReference type="Proteomes" id="UP000245699">
    <property type="component" value="Unassembled WGS sequence"/>
</dbReference>
<gene>
    <name evidence="4" type="ORF">BB559_003019</name>
</gene>
<evidence type="ECO:0000256" key="3">
    <source>
        <dbReference type="ARBA" id="ARBA00023274"/>
    </source>
</evidence>
<organism evidence="4 5">
    <name type="scientific">Furculomyces boomerangus</name>
    <dbReference type="NCBI Taxonomy" id="61424"/>
    <lineage>
        <taxon>Eukaryota</taxon>
        <taxon>Fungi</taxon>
        <taxon>Fungi incertae sedis</taxon>
        <taxon>Zoopagomycota</taxon>
        <taxon>Kickxellomycotina</taxon>
        <taxon>Harpellomycetes</taxon>
        <taxon>Harpellales</taxon>
        <taxon>Harpellaceae</taxon>
        <taxon>Furculomyces</taxon>
    </lineage>
</organism>
<keyword evidence="5" id="KW-1185">Reference proteome</keyword>
<keyword evidence="3" id="KW-0687">Ribonucleoprotein</keyword>
<dbReference type="SUPFAM" id="SSF50249">
    <property type="entry name" value="Nucleic acid-binding proteins"/>
    <property type="match status" value="1"/>
</dbReference>
<dbReference type="GO" id="GO:0006412">
    <property type="term" value="P:translation"/>
    <property type="evidence" value="ECO:0007669"/>
    <property type="project" value="InterPro"/>
</dbReference>
<dbReference type="OrthoDB" id="274752at2759"/>
<dbReference type="AlphaFoldDB" id="A0A2T9YPY4"/>
<evidence type="ECO:0000313" key="4">
    <source>
        <dbReference type="EMBL" id="PVU94399.1"/>
    </source>
</evidence>
<accession>A0A2T9YPY4</accession>
<evidence type="ECO:0008006" key="6">
    <source>
        <dbReference type="Google" id="ProtNLM"/>
    </source>
</evidence>
<comment type="caution">
    <text evidence="4">The sequence shown here is derived from an EMBL/GenBank/DDBJ whole genome shotgun (WGS) entry which is preliminary data.</text>
</comment>
<evidence type="ECO:0000256" key="1">
    <source>
        <dbReference type="ARBA" id="ARBA00010254"/>
    </source>
</evidence>
<dbReference type="PANTHER" id="PTHR10744">
    <property type="entry name" value="40S RIBOSOMAL PROTEIN S11 FAMILY MEMBER"/>
    <property type="match status" value="1"/>
</dbReference>
<comment type="similarity">
    <text evidence="1">Belongs to the universal ribosomal protein uS17 family.</text>
</comment>
<dbReference type="InterPro" id="IPR012340">
    <property type="entry name" value="NA-bd_OB-fold"/>
</dbReference>
<dbReference type="PANTHER" id="PTHR10744:SF1">
    <property type="entry name" value="SMALL RIBOSOMAL SUBUNIT PROTEIN US17M"/>
    <property type="match status" value="1"/>
</dbReference>
<evidence type="ECO:0000256" key="2">
    <source>
        <dbReference type="ARBA" id="ARBA00022980"/>
    </source>
</evidence>
<keyword evidence="2" id="KW-0689">Ribosomal protein</keyword>
<reference evidence="4 5" key="1">
    <citation type="journal article" date="2018" name="MBio">
        <title>Comparative Genomics Reveals the Core Gene Toolbox for the Fungus-Insect Symbiosis.</title>
        <authorList>
            <person name="Wang Y."/>
            <person name="Stata M."/>
            <person name="Wang W."/>
            <person name="Stajich J.E."/>
            <person name="White M.M."/>
            <person name="Moncalvo J.M."/>
        </authorList>
    </citation>
    <scope>NUCLEOTIDE SEQUENCE [LARGE SCALE GENOMIC DNA]</scope>
    <source>
        <strain evidence="4 5">AUS-77-4</strain>
    </source>
</reference>
<dbReference type="GO" id="GO:0005840">
    <property type="term" value="C:ribosome"/>
    <property type="evidence" value="ECO:0007669"/>
    <property type="project" value="UniProtKB-KW"/>
</dbReference>